<dbReference type="AlphaFoldDB" id="A0A5B9QVC3"/>
<dbReference type="PANTHER" id="PTHR30386">
    <property type="entry name" value="MEMBRANE FUSION SUBUNIT OF EMRAB-TOLC MULTIDRUG EFFLUX PUMP"/>
    <property type="match status" value="1"/>
</dbReference>
<proteinExistence type="predicted"/>
<accession>A0A5B9QVC3</accession>
<protein>
    <submittedName>
        <fullName evidence="2">Inner membrane protein YiaV</fullName>
    </submittedName>
</protein>
<reference evidence="2 3" key="1">
    <citation type="submission" date="2019-08" db="EMBL/GenBank/DDBJ databases">
        <title>Deep-cultivation of Planctomycetes and their phenomic and genomic characterization uncovers novel biology.</title>
        <authorList>
            <person name="Wiegand S."/>
            <person name="Jogler M."/>
            <person name="Boedeker C."/>
            <person name="Pinto D."/>
            <person name="Vollmers J."/>
            <person name="Rivas-Marin E."/>
            <person name="Kohn T."/>
            <person name="Peeters S.H."/>
            <person name="Heuer A."/>
            <person name="Rast P."/>
            <person name="Oberbeckmann S."/>
            <person name="Bunk B."/>
            <person name="Jeske O."/>
            <person name="Meyerdierks A."/>
            <person name="Storesund J.E."/>
            <person name="Kallscheuer N."/>
            <person name="Luecker S."/>
            <person name="Lage O.M."/>
            <person name="Pohl T."/>
            <person name="Merkel B.J."/>
            <person name="Hornburger P."/>
            <person name="Mueller R.-W."/>
            <person name="Bruemmer F."/>
            <person name="Labrenz M."/>
            <person name="Spormann A.M."/>
            <person name="Op den Camp H."/>
            <person name="Overmann J."/>
            <person name="Amann R."/>
            <person name="Jetten M.S.M."/>
            <person name="Mascher T."/>
            <person name="Medema M.H."/>
            <person name="Devos D.P."/>
            <person name="Kaster A.-K."/>
            <person name="Ovreas L."/>
            <person name="Rohde M."/>
            <person name="Galperin M.Y."/>
            <person name="Jogler C."/>
        </authorList>
    </citation>
    <scope>NUCLEOTIDE SEQUENCE [LARGE SCALE GENOMIC DNA]</scope>
    <source>
        <strain evidence="2 3">UC8</strain>
    </source>
</reference>
<organism evidence="2 3">
    <name type="scientific">Roseimaritima ulvae</name>
    <dbReference type="NCBI Taxonomy" id="980254"/>
    <lineage>
        <taxon>Bacteria</taxon>
        <taxon>Pseudomonadati</taxon>
        <taxon>Planctomycetota</taxon>
        <taxon>Planctomycetia</taxon>
        <taxon>Pirellulales</taxon>
        <taxon>Pirellulaceae</taxon>
        <taxon>Roseimaritima</taxon>
    </lineage>
</organism>
<dbReference type="Gene3D" id="1.10.287.470">
    <property type="entry name" value="Helix hairpin bin"/>
    <property type="match status" value="1"/>
</dbReference>
<dbReference type="Gene3D" id="2.40.30.170">
    <property type="match status" value="1"/>
</dbReference>
<dbReference type="CDD" id="cd07177">
    <property type="entry name" value="terB_like"/>
    <property type="match status" value="1"/>
</dbReference>
<dbReference type="PANTHER" id="PTHR30386:SF18">
    <property type="entry name" value="INNER MEMBRANE PROTEIN YIAV-RELATED"/>
    <property type="match status" value="1"/>
</dbReference>
<dbReference type="KEGG" id="rul:UC8_30540"/>
<gene>
    <name evidence="2" type="primary">yiaV</name>
    <name evidence="2" type="ORF">UC8_30540</name>
</gene>
<evidence type="ECO:0000313" key="3">
    <source>
        <dbReference type="Proteomes" id="UP000325286"/>
    </source>
</evidence>
<dbReference type="RefSeq" id="WP_238388665.1">
    <property type="nucleotide sequence ID" value="NZ_CP042914.1"/>
</dbReference>
<dbReference type="InterPro" id="IPR050739">
    <property type="entry name" value="MFP"/>
</dbReference>
<dbReference type="Gene3D" id="2.40.420.20">
    <property type="match status" value="1"/>
</dbReference>
<sequence>MPRYKQIPRPAICQRVFAGLAPMVLMSGLLTGCSPQPTAEPAAVVKPPLPVTTMVLRRGRPDIQRHTTGSIAPWKTEQIGFEQAGRVEFVIEPNVMVRPSAVDEPSPGGTPLARLDDERLRIAVESATADVSVARLRRDANRIAIDERLPAAITVAKAERDLADTERARAEKLDQQNAISSSELDNARTRANTAQAQLASAEADLLQAKAEQLTFEAQVAKAEHELAEAERNLQNSVLTSSFPGIVSEIHAVPGSYVDAGEPVVSVQMVDPMLVEFEVTAKNSRRYHAGDSLQVIVGDDPENLRKIDGLVYTVDTTADARSRTFTITLHVRNEVQEVVLPESLDGAPLAYTRNIFPLNLGPIITGDDRQLVERSTIHQIGDQAYVYRITNRKWGMSTVAEDRTLDVERVPVKVTGEPIPFLGAWNFVTVEFDSSAEIDFQQDLITGELYLPRSASDQDDAAALPASNVGQSPVPEDWNGTQVILDKPRWLLRAGDVVRVGLLPEKMSEGFYVPMKAVRKEKEQTFVHVIDESQSPPRAHRVPVSVAVREAVTGDSVMLRITPTQPGNLSEGIQVVVGGTHYLDDGDRVRITPALGAAR</sequence>
<dbReference type="Proteomes" id="UP000325286">
    <property type="component" value="Chromosome"/>
</dbReference>
<dbReference type="SUPFAM" id="SSF111369">
    <property type="entry name" value="HlyD-like secretion proteins"/>
    <property type="match status" value="1"/>
</dbReference>
<keyword evidence="1" id="KW-0175">Coiled coil</keyword>
<dbReference type="PROSITE" id="PS51257">
    <property type="entry name" value="PROKAR_LIPOPROTEIN"/>
    <property type="match status" value="1"/>
</dbReference>
<evidence type="ECO:0000256" key="1">
    <source>
        <dbReference type="SAM" id="Coils"/>
    </source>
</evidence>
<keyword evidence="3" id="KW-1185">Reference proteome</keyword>
<evidence type="ECO:0000313" key="2">
    <source>
        <dbReference type="EMBL" id="QEG41036.1"/>
    </source>
</evidence>
<name>A0A5B9QVC3_9BACT</name>
<dbReference type="EMBL" id="CP042914">
    <property type="protein sequence ID" value="QEG41036.1"/>
    <property type="molecule type" value="Genomic_DNA"/>
</dbReference>
<feature type="coiled-coil region" evidence="1">
    <location>
        <begin position="155"/>
        <end position="239"/>
    </location>
</feature>